<keyword evidence="9" id="KW-0479">Metal-binding</keyword>
<evidence type="ECO:0000313" key="13">
    <source>
        <dbReference type="EMBL" id="KAF2883973.1"/>
    </source>
</evidence>
<dbReference type="Pfam" id="PF01896">
    <property type="entry name" value="DNA_primase_S"/>
    <property type="match status" value="1"/>
</dbReference>
<keyword evidence="11" id="KW-0804">Transcription</keyword>
<comment type="caution">
    <text evidence="13">The sequence shown here is derived from an EMBL/GenBank/DDBJ whole genome shotgun (WGS) entry which is preliminary data.</text>
</comment>
<evidence type="ECO:0000256" key="7">
    <source>
        <dbReference type="ARBA" id="ARBA00022695"/>
    </source>
</evidence>
<evidence type="ECO:0000256" key="9">
    <source>
        <dbReference type="ARBA" id="ARBA00022723"/>
    </source>
</evidence>
<dbReference type="FunFam" id="3.90.920.10:FF:000001">
    <property type="entry name" value="DNA primase"/>
    <property type="match status" value="1"/>
</dbReference>
<dbReference type="OrthoDB" id="19606at2759"/>
<comment type="cofactor">
    <cofactor evidence="2">
        <name>Mg(2+)</name>
        <dbReference type="ChEBI" id="CHEBI:18420"/>
    </cofactor>
</comment>
<dbReference type="SUPFAM" id="SSF56747">
    <property type="entry name" value="Prim-pol domain"/>
    <property type="match status" value="1"/>
</dbReference>
<evidence type="ECO:0000256" key="6">
    <source>
        <dbReference type="ARBA" id="ARBA00022679"/>
    </source>
</evidence>
<keyword evidence="14" id="KW-1185">Reference proteome</keyword>
<dbReference type="GO" id="GO:0046872">
    <property type="term" value="F:metal ion binding"/>
    <property type="evidence" value="ECO:0007669"/>
    <property type="project" value="UniProtKB-KW"/>
</dbReference>
<keyword evidence="10" id="KW-0862">Zinc</keyword>
<evidence type="ECO:0000256" key="5">
    <source>
        <dbReference type="ARBA" id="ARBA00022515"/>
    </source>
</evidence>
<evidence type="ECO:0000256" key="11">
    <source>
        <dbReference type="ARBA" id="ARBA00023163"/>
    </source>
</evidence>
<dbReference type="EMBL" id="VTPC01090251">
    <property type="protein sequence ID" value="KAF2883973.1"/>
    <property type="molecule type" value="Genomic_DNA"/>
</dbReference>
<dbReference type="AlphaFoldDB" id="A0A8K0CB23"/>
<proteinExistence type="inferred from homology"/>
<dbReference type="GO" id="GO:0006270">
    <property type="term" value="P:DNA replication initiation"/>
    <property type="evidence" value="ECO:0007669"/>
    <property type="project" value="UniProtKB-ARBA"/>
</dbReference>
<evidence type="ECO:0000256" key="12">
    <source>
        <dbReference type="RuleBase" id="RU003514"/>
    </source>
</evidence>
<reference evidence="13" key="1">
    <citation type="submission" date="2019-08" db="EMBL/GenBank/DDBJ databases">
        <title>The genome of the North American firefly Photinus pyralis.</title>
        <authorList>
            <consortium name="Photinus pyralis genome working group"/>
            <person name="Fallon T.R."/>
            <person name="Sander Lower S.E."/>
            <person name="Weng J.-K."/>
        </authorList>
    </citation>
    <scope>NUCLEOTIDE SEQUENCE</scope>
    <source>
        <strain evidence="13">TRF0915ILg1</strain>
        <tissue evidence="13">Whole body</tissue>
    </source>
</reference>
<dbReference type="Proteomes" id="UP000801492">
    <property type="component" value="Unassembled WGS sequence"/>
</dbReference>
<keyword evidence="6 12" id="KW-0808">Transferase</keyword>
<keyword evidence="5 12" id="KW-0639">Primosome</keyword>
<evidence type="ECO:0000256" key="4">
    <source>
        <dbReference type="ARBA" id="ARBA00022478"/>
    </source>
</evidence>
<dbReference type="EC" id="2.7.7.-" evidence="12"/>
<dbReference type="InterPro" id="IPR002755">
    <property type="entry name" value="DNA_primase_S"/>
</dbReference>
<evidence type="ECO:0000256" key="1">
    <source>
        <dbReference type="ARBA" id="ARBA00001936"/>
    </source>
</evidence>
<dbReference type="GO" id="GO:0003899">
    <property type="term" value="F:DNA-directed RNA polymerase activity"/>
    <property type="evidence" value="ECO:0007669"/>
    <property type="project" value="InterPro"/>
</dbReference>
<comment type="similarity">
    <text evidence="3 12">Belongs to the eukaryotic-type primase small subunit family.</text>
</comment>
<evidence type="ECO:0000256" key="8">
    <source>
        <dbReference type="ARBA" id="ARBA00022705"/>
    </source>
</evidence>
<protein>
    <recommendedName>
        <fullName evidence="12">DNA primase</fullName>
        <ecNumber evidence="12">2.7.7.-</ecNumber>
    </recommendedName>
</protein>
<sequence length="420" mass="49160">MGSEYKEETLPDLLPLYYKRLFPYDPFCKWLSYGKSSYLDFREFSFTLLGDVYIRFQSFNNLEELMHEIQKRCPVKIDIGAVYSCRPKDRRGVNEFVPLEKEIVFDIDMTDYDDVRICCSGADVCSKCWKFMIIACKILDSALREDFGYHNLLWVFSGRRGIHCWVCDESARKLDDMCRSAIAEYLQLVKGGANQSKKVYLPGDKLHYSIQRALDVIEPYFVQMIIEEQDMLGTDERLKNFLMILDDDIRRHFEEVMSQAKTSENRWKIFNEELTCLSQKQKLSKTQRHVKEEIMLQYAYPRLDINVTKGLNHLLKAPFCVHPKSGKISIPFSAKAVDRFDPHMVPTVSLLVDEINIYDAKTKEQESQLDDKNLEEGIVSIKSIKDYKKTSLLKPMSNFEEFLRGLEKSRKKSEDKSLDF</sequence>
<dbReference type="CDD" id="cd04860">
    <property type="entry name" value="AE_Prim_S"/>
    <property type="match status" value="1"/>
</dbReference>
<accession>A0A8K0CB23</accession>
<dbReference type="PANTHER" id="PTHR10536">
    <property type="entry name" value="DNA PRIMASE SMALL SUBUNIT"/>
    <property type="match status" value="1"/>
</dbReference>
<dbReference type="InterPro" id="IPR014052">
    <property type="entry name" value="DNA_primase_ssu_euk/arc"/>
</dbReference>
<organism evidence="13 14">
    <name type="scientific">Ignelater luminosus</name>
    <name type="common">Cucubano</name>
    <name type="synonym">Pyrophorus luminosus</name>
    <dbReference type="NCBI Taxonomy" id="2038154"/>
    <lineage>
        <taxon>Eukaryota</taxon>
        <taxon>Metazoa</taxon>
        <taxon>Ecdysozoa</taxon>
        <taxon>Arthropoda</taxon>
        <taxon>Hexapoda</taxon>
        <taxon>Insecta</taxon>
        <taxon>Pterygota</taxon>
        <taxon>Neoptera</taxon>
        <taxon>Endopterygota</taxon>
        <taxon>Coleoptera</taxon>
        <taxon>Polyphaga</taxon>
        <taxon>Elateriformia</taxon>
        <taxon>Elateroidea</taxon>
        <taxon>Elateridae</taxon>
        <taxon>Agrypninae</taxon>
        <taxon>Pyrophorini</taxon>
        <taxon>Ignelater</taxon>
    </lineage>
</organism>
<evidence type="ECO:0000256" key="2">
    <source>
        <dbReference type="ARBA" id="ARBA00001946"/>
    </source>
</evidence>
<evidence type="ECO:0000256" key="3">
    <source>
        <dbReference type="ARBA" id="ARBA00009762"/>
    </source>
</evidence>
<evidence type="ECO:0000313" key="14">
    <source>
        <dbReference type="Proteomes" id="UP000801492"/>
    </source>
</evidence>
<keyword evidence="7" id="KW-0548">Nucleotidyltransferase</keyword>
<gene>
    <name evidence="13" type="ORF">ILUMI_22201</name>
</gene>
<dbReference type="GO" id="GO:0005658">
    <property type="term" value="C:alpha DNA polymerase:primase complex"/>
    <property type="evidence" value="ECO:0007669"/>
    <property type="project" value="UniProtKB-ARBA"/>
</dbReference>
<name>A0A8K0CB23_IGNLU</name>
<dbReference type="Gene3D" id="3.90.920.10">
    <property type="entry name" value="DNA primase, PRIM domain"/>
    <property type="match status" value="1"/>
</dbReference>
<comment type="cofactor">
    <cofactor evidence="1">
        <name>Mn(2+)</name>
        <dbReference type="ChEBI" id="CHEBI:29035"/>
    </cofactor>
</comment>
<keyword evidence="8 12" id="KW-0235">DNA replication</keyword>
<dbReference type="NCBIfam" id="TIGR00335">
    <property type="entry name" value="primase_sml"/>
    <property type="match status" value="1"/>
</dbReference>
<keyword evidence="4 12" id="KW-0240">DNA-directed RNA polymerase</keyword>
<dbReference type="GO" id="GO:0006269">
    <property type="term" value="P:DNA replication, synthesis of primer"/>
    <property type="evidence" value="ECO:0007669"/>
    <property type="project" value="UniProtKB-KW"/>
</dbReference>
<evidence type="ECO:0000256" key="10">
    <source>
        <dbReference type="ARBA" id="ARBA00022833"/>
    </source>
</evidence>